<organism evidence="3 4">
    <name type="scientific">Desulfoluna butyratoxydans</name>
    <dbReference type="NCBI Taxonomy" id="231438"/>
    <lineage>
        <taxon>Bacteria</taxon>
        <taxon>Pseudomonadati</taxon>
        <taxon>Thermodesulfobacteriota</taxon>
        <taxon>Desulfobacteria</taxon>
        <taxon>Desulfobacterales</taxon>
        <taxon>Desulfolunaceae</taxon>
        <taxon>Desulfoluna</taxon>
    </lineage>
</organism>
<proteinExistence type="predicted"/>
<dbReference type="Proteomes" id="UP000507962">
    <property type="component" value="Unassembled WGS sequence"/>
</dbReference>
<dbReference type="EMBL" id="CAADHO010000018">
    <property type="protein sequence ID" value="VFQ47451.1"/>
    <property type="molecule type" value="Genomic_DNA"/>
</dbReference>
<keyword evidence="3" id="KW-0808">Transferase</keyword>
<dbReference type="PANTHER" id="PTHR11138:SF5">
    <property type="entry name" value="METHIONYL-TRNA FORMYLTRANSFERASE, MITOCHONDRIAL"/>
    <property type="match status" value="1"/>
</dbReference>
<dbReference type="InterPro" id="IPR001555">
    <property type="entry name" value="GART_AS"/>
</dbReference>
<dbReference type="CDD" id="cd08369">
    <property type="entry name" value="FMT_core"/>
    <property type="match status" value="1"/>
</dbReference>
<dbReference type="InterPro" id="IPR011034">
    <property type="entry name" value="Formyl_transferase-like_C_sf"/>
</dbReference>
<name>A0A4U8YU01_9BACT</name>
<dbReference type="RefSeq" id="WP_180147279.1">
    <property type="nucleotide sequence ID" value="NZ_CAADHO010000018.1"/>
</dbReference>
<evidence type="ECO:0000259" key="1">
    <source>
        <dbReference type="Pfam" id="PF00551"/>
    </source>
</evidence>
<keyword evidence="4" id="KW-1185">Reference proteome</keyword>
<feature type="domain" description="Formyl transferase C-terminal" evidence="2">
    <location>
        <begin position="202"/>
        <end position="276"/>
    </location>
</feature>
<dbReference type="GO" id="GO:0005829">
    <property type="term" value="C:cytosol"/>
    <property type="evidence" value="ECO:0007669"/>
    <property type="project" value="TreeGrafter"/>
</dbReference>
<gene>
    <name evidence="3" type="ORF">MSL71_51510</name>
</gene>
<protein>
    <submittedName>
        <fullName evidence="3">Formyl transferase</fullName>
    </submittedName>
</protein>
<dbReference type="AlphaFoldDB" id="A0A4U8YU01"/>
<dbReference type="SUPFAM" id="SSF50486">
    <property type="entry name" value="FMT C-terminal domain-like"/>
    <property type="match status" value="1"/>
</dbReference>
<dbReference type="Gene3D" id="3.40.50.12230">
    <property type="match status" value="1"/>
</dbReference>
<dbReference type="PANTHER" id="PTHR11138">
    <property type="entry name" value="METHIONYL-TRNA FORMYLTRANSFERASE"/>
    <property type="match status" value="1"/>
</dbReference>
<reference evidence="3 4" key="1">
    <citation type="submission" date="2019-03" db="EMBL/GenBank/DDBJ databases">
        <authorList>
            <person name="Nijsse B."/>
        </authorList>
    </citation>
    <scope>NUCLEOTIDE SEQUENCE [LARGE SCALE GENOMIC DNA]</scope>
    <source>
        <strain evidence="3">Desulfoluna butyratoxydans MSL71</strain>
    </source>
</reference>
<dbReference type="Pfam" id="PF02911">
    <property type="entry name" value="Formyl_trans_C"/>
    <property type="match status" value="1"/>
</dbReference>
<dbReference type="InterPro" id="IPR005793">
    <property type="entry name" value="Formyl_trans_C"/>
</dbReference>
<accession>A0A4U8YU01</accession>
<evidence type="ECO:0000259" key="2">
    <source>
        <dbReference type="Pfam" id="PF02911"/>
    </source>
</evidence>
<evidence type="ECO:0000313" key="4">
    <source>
        <dbReference type="Proteomes" id="UP000507962"/>
    </source>
</evidence>
<dbReference type="Pfam" id="PF00551">
    <property type="entry name" value="Formyl_trans_N"/>
    <property type="match status" value="1"/>
</dbReference>
<dbReference type="InterPro" id="IPR002376">
    <property type="entry name" value="Formyl_transf_N"/>
</dbReference>
<evidence type="ECO:0000313" key="3">
    <source>
        <dbReference type="EMBL" id="VFQ47451.1"/>
    </source>
</evidence>
<feature type="domain" description="Formyl transferase N-terminal" evidence="1">
    <location>
        <begin position="35"/>
        <end position="166"/>
    </location>
</feature>
<dbReference type="InterPro" id="IPR036477">
    <property type="entry name" value="Formyl_transf_N_sf"/>
</dbReference>
<dbReference type="GO" id="GO:0004479">
    <property type="term" value="F:methionyl-tRNA formyltransferase activity"/>
    <property type="evidence" value="ECO:0007669"/>
    <property type="project" value="TreeGrafter"/>
</dbReference>
<dbReference type="SUPFAM" id="SSF53328">
    <property type="entry name" value="Formyltransferase"/>
    <property type="match status" value="1"/>
</dbReference>
<dbReference type="PROSITE" id="PS00373">
    <property type="entry name" value="GART"/>
    <property type="match status" value="1"/>
</dbReference>
<sequence length="311" mass="34392">MKRFVLIGEEYAAFKIAKILYDKEGAQLVAVFTNLTKKGPLILFCEQNGIELFDSSTLSNEETIERIRSSCCDWLINILSAVIIPVSVLRLFPGRAINLHTGPLPDYAGIHVHQWGIRNGESEFGVTVHFMEECVDTGDIIAERRFLIEDTDTGLSLFNKAVREGSLLFQDVLSDIVSGRSLPSKKQDTCHRKLYRVKDALDSCIDWNEPARCIINFVRAGNYHPFVSPTYTASIDYAGNSVSVLHVQLAGECEGPPGRLHKITGLGPVIACGKGEGIIVTHGVDQSGVLNYERWVQFFDTVSTCILGGEK</sequence>